<dbReference type="EC" id="2.7.1.30" evidence="4"/>
<dbReference type="Pfam" id="PF02782">
    <property type="entry name" value="FGGY_C"/>
    <property type="match status" value="1"/>
</dbReference>
<evidence type="ECO:0000256" key="4">
    <source>
        <dbReference type="ARBA" id="ARBA00012099"/>
    </source>
</evidence>
<dbReference type="GO" id="GO:0004370">
    <property type="term" value="F:glycerol kinase activity"/>
    <property type="evidence" value="ECO:0007669"/>
    <property type="project" value="UniProtKB-EC"/>
</dbReference>
<dbReference type="GO" id="GO:0046167">
    <property type="term" value="P:glycerol-3-phosphate biosynthetic process"/>
    <property type="evidence" value="ECO:0007669"/>
    <property type="project" value="TreeGrafter"/>
</dbReference>
<dbReference type="FunFam" id="3.30.420.40:FF:000102">
    <property type="entry name" value="Putative glycerol kinase 5"/>
    <property type="match status" value="1"/>
</dbReference>
<evidence type="ECO:0000259" key="15">
    <source>
        <dbReference type="Pfam" id="PF02782"/>
    </source>
</evidence>
<protein>
    <recommendedName>
        <fullName evidence="13">Glycerol kinase 5</fullName>
        <ecNumber evidence="4">2.7.1.30</ecNumber>
    </recommendedName>
    <alternativeName>
        <fullName evidence="11">ATP:glycerol 3-phosphotransferase 5</fullName>
    </alternativeName>
</protein>
<evidence type="ECO:0000256" key="5">
    <source>
        <dbReference type="ARBA" id="ARBA00022490"/>
    </source>
</evidence>
<reference evidence="16" key="1">
    <citation type="submission" date="2019-08" db="EMBL/GenBank/DDBJ databases">
        <title>The improved chromosome-level genome for the pearl oyster Pinctada fucata martensii using PacBio sequencing and Hi-C.</title>
        <authorList>
            <person name="Zheng Z."/>
        </authorList>
    </citation>
    <scope>NUCLEOTIDE SEQUENCE</scope>
    <source>
        <strain evidence="16">ZZ-2019</strain>
        <tissue evidence="16">Adductor muscle</tissue>
    </source>
</reference>
<dbReference type="CDD" id="cd07793">
    <property type="entry name" value="ASKHA_NBD_FGGY_GK5-like"/>
    <property type="match status" value="1"/>
</dbReference>
<dbReference type="Pfam" id="PF00370">
    <property type="entry name" value="FGGY_N"/>
    <property type="match status" value="1"/>
</dbReference>
<evidence type="ECO:0000313" key="16">
    <source>
        <dbReference type="EMBL" id="KAK3095083.1"/>
    </source>
</evidence>
<feature type="domain" description="Carbohydrate kinase FGGY N-terminal" evidence="14">
    <location>
        <begin position="16"/>
        <end position="278"/>
    </location>
</feature>
<name>A0AA88XZY7_PINIB</name>
<evidence type="ECO:0000256" key="1">
    <source>
        <dbReference type="ARBA" id="ARBA00004496"/>
    </source>
</evidence>
<comment type="similarity">
    <text evidence="3">Belongs to the FGGY kinase family.</text>
</comment>
<comment type="caution">
    <text evidence="16">The sequence shown here is derived from an EMBL/GenBank/DDBJ whole genome shotgun (WGS) entry which is preliminary data.</text>
</comment>
<comment type="pathway">
    <text evidence="2">Polyol metabolism; glycerol degradation via glycerol kinase pathway; sn-glycerol 3-phosphate from glycerol: step 1/1.</text>
</comment>
<evidence type="ECO:0000256" key="13">
    <source>
        <dbReference type="ARBA" id="ARBA00047192"/>
    </source>
</evidence>
<dbReference type="PANTHER" id="PTHR10196:SF68">
    <property type="entry name" value="GLYCEROL KINASE 5-RELATED"/>
    <property type="match status" value="1"/>
</dbReference>
<comment type="subcellular location">
    <subcellularLocation>
        <location evidence="1">Cytoplasm</location>
    </subcellularLocation>
</comment>
<dbReference type="GO" id="GO:0005524">
    <property type="term" value="F:ATP binding"/>
    <property type="evidence" value="ECO:0007669"/>
    <property type="project" value="UniProtKB-KW"/>
</dbReference>
<feature type="domain" description="Carbohydrate kinase FGGY C-terminal" evidence="15">
    <location>
        <begin position="288"/>
        <end position="474"/>
    </location>
</feature>
<dbReference type="InterPro" id="IPR000577">
    <property type="entry name" value="Carb_kinase_FGGY"/>
</dbReference>
<dbReference type="PANTHER" id="PTHR10196">
    <property type="entry name" value="SUGAR KINASE"/>
    <property type="match status" value="1"/>
</dbReference>
<evidence type="ECO:0000256" key="8">
    <source>
        <dbReference type="ARBA" id="ARBA00022777"/>
    </source>
</evidence>
<dbReference type="SUPFAM" id="SSF53067">
    <property type="entry name" value="Actin-like ATPase domain"/>
    <property type="match status" value="2"/>
</dbReference>
<dbReference type="Gene3D" id="3.30.420.40">
    <property type="match status" value="2"/>
</dbReference>
<dbReference type="FunFam" id="3.30.420.40:FF:000104">
    <property type="entry name" value="putative glycerol kinase 5"/>
    <property type="match status" value="1"/>
</dbReference>
<dbReference type="InterPro" id="IPR037444">
    <property type="entry name" value="GK5"/>
</dbReference>
<keyword evidence="9" id="KW-0319">Glycerol metabolism</keyword>
<keyword evidence="5" id="KW-0963">Cytoplasm</keyword>
<organism evidence="16 17">
    <name type="scientific">Pinctada imbricata</name>
    <name type="common">Atlantic pearl-oyster</name>
    <name type="synonym">Pinctada martensii</name>
    <dbReference type="NCBI Taxonomy" id="66713"/>
    <lineage>
        <taxon>Eukaryota</taxon>
        <taxon>Metazoa</taxon>
        <taxon>Spiralia</taxon>
        <taxon>Lophotrochozoa</taxon>
        <taxon>Mollusca</taxon>
        <taxon>Bivalvia</taxon>
        <taxon>Autobranchia</taxon>
        <taxon>Pteriomorphia</taxon>
        <taxon>Pterioida</taxon>
        <taxon>Pterioidea</taxon>
        <taxon>Pteriidae</taxon>
        <taxon>Pinctada</taxon>
    </lineage>
</organism>
<evidence type="ECO:0000256" key="11">
    <source>
        <dbReference type="ARBA" id="ARBA00033026"/>
    </source>
</evidence>
<keyword evidence="8" id="KW-0418">Kinase</keyword>
<dbReference type="EMBL" id="VSWD01000008">
    <property type="protein sequence ID" value="KAK3095083.1"/>
    <property type="molecule type" value="Genomic_DNA"/>
</dbReference>
<dbReference type="Proteomes" id="UP001186944">
    <property type="component" value="Unassembled WGS sequence"/>
</dbReference>
<dbReference type="GO" id="GO:0005739">
    <property type="term" value="C:mitochondrion"/>
    <property type="evidence" value="ECO:0007669"/>
    <property type="project" value="TreeGrafter"/>
</dbReference>
<accession>A0AA88XZY7</accession>
<dbReference type="GO" id="GO:0006641">
    <property type="term" value="P:triglyceride metabolic process"/>
    <property type="evidence" value="ECO:0007669"/>
    <property type="project" value="TreeGrafter"/>
</dbReference>
<keyword evidence="6" id="KW-0808">Transferase</keyword>
<dbReference type="InterPro" id="IPR018485">
    <property type="entry name" value="FGGY_C"/>
</dbReference>
<evidence type="ECO:0000259" key="14">
    <source>
        <dbReference type="Pfam" id="PF00370"/>
    </source>
</evidence>
<evidence type="ECO:0000256" key="3">
    <source>
        <dbReference type="ARBA" id="ARBA00009156"/>
    </source>
</evidence>
<gene>
    <name evidence="16" type="ORF">FSP39_010078</name>
</gene>
<keyword evidence="7" id="KW-0547">Nucleotide-binding</keyword>
<dbReference type="InterPro" id="IPR043129">
    <property type="entry name" value="ATPase_NBD"/>
</dbReference>
<evidence type="ECO:0000256" key="7">
    <source>
        <dbReference type="ARBA" id="ARBA00022741"/>
    </source>
</evidence>
<evidence type="ECO:0000313" key="17">
    <source>
        <dbReference type="Proteomes" id="UP001186944"/>
    </source>
</evidence>
<dbReference type="PIRSF" id="PIRSF000538">
    <property type="entry name" value="GlpK"/>
    <property type="match status" value="1"/>
</dbReference>
<evidence type="ECO:0000256" key="12">
    <source>
        <dbReference type="ARBA" id="ARBA00045165"/>
    </source>
</evidence>
<dbReference type="InterPro" id="IPR018484">
    <property type="entry name" value="FGGY_N"/>
</dbReference>
<dbReference type="AlphaFoldDB" id="A0AA88XZY7"/>
<keyword evidence="17" id="KW-1185">Reference proteome</keyword>
<evidence type="ECO:0000256" key="2">
    <source>
        <dbReference type="ARBA" id="ARBA00005190"/>
    </source>
</evidence>
<evidence type="ECO:0000256" key="6">
    <source>
        <dbReference type="ARBA" id="ARBA00022679"/>
    </source>
</evidence>
<evidence type="ECO:0000256" key="10">
    <source>
        <dbReference type="ARBA" id="ARBA00022840"/>
    </source>
</evidence>
<sequence>MDSPPPPPEDTKKIPYVVALDVGTTSIRSHVYNSQGRIKGTDCKKVNLIHPHPGWVEMDPSELLGQVKDCIKNSITAAGLSPCDITCLGLTVQRNTFITWDRTTGEPFHNFITWQDLRARETVKNWNSSMRMKVLNGGSSVLHLFTRQKRFLSASVLKFMSPQVSMRLLWALENIQELRERAAVEEVMFGCIETWLLYNLTKEKVFATDYSCASGTGMFDPFQVEWSTIVCNLLNIPMHILPEVRDTSGHFGTLDPDIFGAAIPITAVVSDQSGAMFGECCFNVGDVKCTMGTGTFLDLNTGKSPHASIAGLFPLIGWKIKDDLTYLAEGIISDTGSIIEFAKSLGFIDDVSESARLAESVSDSQGVYFVGAFSGLQAPINDDKAATMLIGLKPGISKAHIVRAILESIAYRFKILYETLLTESKIPLNNIRADGGVCNNNFLMQLMADFTDQMIDRAAQPGEMTSLGAAFLAGLEKGIWKSKEELQNLRQTEKVFTNQGSWSKYKNRFVHWERAVSRSREWYCE</sequence>
<dbReference type="GO" id="GO:0006071">
    <property type="term" value="P:glycerol metabolic process"/>
    <property type="evidence" value="ECO:0007669"/>
    <property type="project" value="UniProtKB-KW"/>
</dbReference>
<evidence type="ECO:0000256" key="9">
    <source>
        <dbReference type="ARBA" id="ARBA00022798"/>
    </source>
</evidence>
<keyword evidence="10" id="KW-0067">ATP-binding</keyword>
<comment type="function">
    <text evidence="12">Skin-specific kinase that plays a key role in glycerol metabolism, catalyzing its phosphorylation to produce sn-glycerol 3-phosphate. Involved in skin-specific regulation of sterol regulatory element-binding protein (SREBP) processing and lipid biosynthesis.</text>
</comment>
<proteinExistence type="inferred from homology"/>